<dbReference type="Gene3D" id="3.10.180.10">
    <property type="entry name" value="2,3-Dihydroxybiphenyl 1,2-Dioxygenase, domain 1"/>
    <property type="match status" value="1"/>
</dbReference>
<name>A0A4Q7L2D9_9PSEU</name>
<dbReference type="EMBL" id="SGWQ01000002">
    <property type="protein sequence ID" value="RZS43709.1"/>
    <property type="molecule type" value="Genomic_DNA"/>
</dbReference>
<dbReference type="Gene3D" id="3.30.720.120">
    <property type="match status" value="1"/>
</dbReference>
<comment type="caution">
    <text evidence="2">The sequence shown here is derived from an EMBL/GenBank/DDBJ whole genome shotgun (WGS) entry which is preliminary data.</text>
</comment>
<dbReference type="CDD" id="cd07246">
    <property type="entry name" value="VOC_like"/>
    <property type="match status" value="1"/>
</dbReference>
<evidence type="ECO:0000313" key="2">
    <source>
        <dbReference type="EMBL" id="RZS43709.1"/>
    </source>
</evidence>
<dbReference type="OrthoDB" id="9795306at2"/>
<dbReference type="Gene3D" id="3.30.720.110">
    <property type="match status" value="1"/>
</dbReference>
<evidence type="ECO:0000313" key="3">
    <source>
        <dbReference type="Proteomes" id="UP000294257"/>
    </source>
</evidence>
<dbReference type="Proteomes" id="UP000294257">
    <property type="component" value="Unassembled WGS sequence"/>
</dbReference>
<sequence>MTDPLDALRAEVEPVRPDAAFAERLRERLRRAVLSGAPSTMDSTGTERTMAETVTQQTVEEPEDLAWGPTLQPHIHVADARRALDWYVDVLGAKRRGEAYVMPDGSIGHAELRFGDAVLMLAEGTYPGIPVAPPTGELHSTSLNLQVSDVDATIERAESAGATIERRPDDQPYGRVATIVDPFGHRWMFNQPRGAAPRARHGEVAFTTIFVPDDEAAKAFYGAVLGWDFASGSAERGWVLTGKEDSFGMSGGAERPEVQLCYRVNDMAAAVERVRANGGQVGEIESKPYGQLVECSDDQGTRFQLYQPPAS</sequence>
<keyword evidence="3" id="KW-1185">Reference proteome</keyword>
<gene>
    <name evidence="2" type="ORF">EV193_102690</name>
</gene>
<dbReference type="PROSITE" id="PS51819">
    <property type="entry name" value="VOC"/>
    <property type="match status" value="2"/>
</dbReference>
<feature type="domain" description="VOC" evidence="1">
    <location>
        <begin position="69"/>
        <end position="192"/>
    </location>
</feature>
<dbReference type="Pfam" id="PF00903">
    <property type="entry name" value="Glyoxalase"/>
    <property type="match status" value="1"/>
</dbReference>
<dbReference type="InterPro" id="IPR037523">
    <property type="entry name" value="VOC_core"/>
</dbReference>
<dbReference type="InterPro" id="IPR041581">
    <property type="entry name" value="Glyoxalase_6"/>
</dbReference>
<reference evidence="2 3" key="1">
    <citation type="submission" date="2019-02" db="EMBL/GenBank/DDBJ databases">
        <title>Genomic Encyclopedia of Type Strains, Phase IV (KMG-IV): sequencing the most valuable type-strain genomes for metagenomic binning, comparative biology and taxonomic classification.</title>
        <authorList>
            <person name="Goeker M."/>
        </authorList>
    </citation>
    <scope>NUCLEOTIDE SEQUENCE [LARGE SCALE GENOMIC DNA]</scope>
    <source>
        <strain evidence="2 3">DSM 101727</strain>
    </source>
</reference>
<organism evidence="2 3">
    <name type="scientific">Herbihabitans rhizosphaerae</name>
    <dbReference type="NCBI Taxonomy" id="1872711"/>
    <lineage>
        <taxon>Bacteria</taxon>
        <taxon>Bacillati</taxon>
        <taxon>Actinomycetota</taxon>
        <taxon>Actinomycetes</taxon>
        <taxon>Pseudonocardiales</taxon>
        <taxon>Pseudonocardiaceae</taxon>
        <taxon>Herbihabitans</taxon>
    </lineage>
</organism>
<dbReference type="RefSeq" id="WP_130343513.1">
    <property type="nucleotide sequence ID" value="NZ_SGWQ01000002.1"/>
</dbReference>
<accession>A0A4Q7L2D9</accession>
<dbReference type="AlphaFoldDB" id="A0A4Q7L2D9"/>
<protein>
    <submittedName>
        <fullName evidence="2">Putative glyoxalase superfamily protein PhnB</fullName>
    </submittedName>
</protein>
<dbReference type="InterPro" id="IPR029068">
    <property type="entry name" value="Glyas_Bleomycin-R_OHBP_Dase"/>
</dbReference>
<dbReference type="PANTHER" id="PTHR34109">
    <property type="entry name" value="BNAUNNG04460D PROTEIN-RELATED"/>
    <property type="match status" value="1"/>
</dbReference>
<feature type="domain" description="VOC" evidence="1">
    <location>
        <begin position="203"/>
        <end position="308"/>
    </location>
</feature>
<proteinExistence type="predicted"/>
<dbReference type="Pfam" id="PF18029">
    <property type="entry name" value="Glyoxalase_6"/>
    <property type="match status" value="1"/>
</dbReference>
<dbReference type="SUPFAM" id="SSF54593">
    <property type="entry name" value="Glyoxalase/Bleomycin resistance protein/Dihydroxybiphenyl dioxygenase"/>
    <property type="match status" value="2"/>
</dbReference>
<dbReference type="InterPro" id="IPR004360">
    <property type="entry name" value="Glyas_Fos-R_dOase_dom"/>
</dbReference>
<evidence type="ECO:0000259" key="1">
    <source>
        <dbReference type="PROSITE" id="PS51819"/>
    </source>
</evidence>
<dbReference type="PANTHER" id="PTHR34109:SF1">
    <property type="entry name" value="VOC DOMAIN-CONTAINING PROTEIN"/>
    <property type="match status" value="1"/>
</dbReference>